<dbReference type="AlphaFoldDB" id="A0A1W1W4R0"/>
<keyword evidence="4" id="KW-1133">Transmembrane helix</keyword>
<feature type="domain" description="HTH araC/xylS-type" evidence="5">
    <location>
        <begin position="116"/>
        <end position="224"/>
    </location>
</feature>
<dbReference type="SUPFAM" id="SSF46689">
    <property type="entry name" value="Homeodomain-like"/>
    <property type="match status" value="1"/>
</dbReference>
<dbReference type="PANTHER" id="PTHR43280:SF2">
    <property type="entry name" value="HTH-TYPE TRANSCRIPTIONAL REGULATOR EXSA"/>
    <property type="match status" value="1"/>
</dbReference>
<dbReference type="OrthoDB" id="5492415at2"/>
<keyword evidence="4" id="KW-0812">Transmembrane</keyword>
<dbReference type="SMART" id="SM00342">
    <property type="entry name" value="HTH_ARAC"/>
    <property type="match status" value="1"/>
</dbReference>
<evidence type="ECO:0000256" key="4">
    <source>
        <dbReference type="SAM" id="Phobius"/>
    </source>
</evidence>
<dbReference type="Pfam" id="PF12833">
    <property type="entry name" value="HTH_18"/>
    <property type="match status" value="1"/>
</dbReference>
<dbReference type="InterPro" id="IPR018060">
    <property type="entry name" value="HTH_AraC"/>
</dbReference>
<evidence type="ECO:0000313" key="7">
    <source>
        <dbReference type="Proteomes" id="UP000192266"/>
    </source>
</evidence>
<dbReference type="EMBL" id="FWWW01000104">
    <property type="protein sequence ID" value="SMC00503.1"/>
    <property type="molecule type" value="Genomic_DNA"/>
</dbReference>
<keyword evidence="1" id="KW-0805">Transcription regulation</keyword>
<evidence type="ECO:0000313" key="6">
    <source>
        <dbReference type="EMBL" id="SMC00503.1"/>
    </source>
</evidence>
<dbReference type="RefSeq" id="WP_084447866.1">
    <property type="nucleotide sequence ID" value="NZ_FWWW01000104.1"/>
</dbReference>
<dbReference type="Gene3D" id="1.10.10.60">
    <property type="entry name" value="Homeodomain-like"/>
    <property type="match status" value="2"/>
</dbReference>
<keyword evidence="3" id="KW-0804">Transcription</keyword>
<dbReference type="PROSITE" id="PS00041">
    <property type="entry name" value="HTH_ARAC_FAMILY_1"/>
    <property type="match status" value="1"/>
</dbReference>
<dbReference type="InterPro" id="IPR018062">
    <property type="entry name" value="HTH_AraC-typ_CS"/>
</dbReference>
<organism evidence="6 7">
    <name type="scientific">Hymenobacter roseosalivarius DSM 11622</name>
    <dbReference type="NCBI Taxonomy" id="645990"/>
    <lineage>
        <taxon>Bacteria</taxon>
        <taxon>Pseudomonadati</taxon>
        <taxon>Bacteroidota</taxon>
        <taxon>Cytophagia</taxon>
        <taxon>Cytophagales</taxon>
        <taxon>Hymenobacteraceae</taxon>
        <taxon>Hymenobacter</taxon>
    </lineage>
</organism>
<dbReference type="GO" id="GO:0003700">
    <property type="term" value="F:DNA-binding transcription factor activity"/>
    <property type="evidence" value="ECO:0007669"/>
    <property type="project" value="InterPro"/>
</dbReference>
<dbReference type="STRING" id="645990.SAMN00120144_1257"/>
<keyword evidence="7" id="KW-1185">Reference proteome</keyword>
<keyword evidence="2" id="KW-0238">DNA-binding</keyword>
<evidence type="ECO:0000256" key="3">
    <source>
        <dbReference type="ARBA" id="ARBA00023163"/>
    </source>
</evidence>
<keyword evidence="4" id="KW-0472">Membrane</keyword>
<accession>A0A1W1W4R0</accession>
<name>A0A1W1W4R0_9BACT</name>
<dbReference type="Proteomes" id="UP000192266">
    <property type="component" value="Unassembled WGS sequence"/>
</dbReference>
<reference evidence="6 7" key="1">
    <citation type="submission" date="2017-04" db="EMBL/GenBank/DDBJ databases">
        <authorList>
            <person name="Afonso C.L."/>
            <person name="Miller P.J."/>
            <person name="Scott M.A."/>
            <person name="Spackman E."/>
            <person name="Goraichik I."/>
            <person name="Dimitrov K.M."/>
            <person name="Suarez D.L."/>
            <person name="Swayne D.E."/>
        </authorList>
    </citation>
    <scope>NUCLEOTIDE SEQUENCE [LARGE SCALE GENOMIC DNA]</scope>
    <source>
        <strain evidence="6 7">DSM 11622</strain>
    </source>
</reference>
<dbReference type="PROSITE" id="PS01124">
    <property type="entry name" value="HTH_ARAC_FAMILY_2"/>
    <property type="match status" value="1"/>
</dbReference>
<sequence length="227" mass="24748">MVVVLVGLIISLLFSLVNIAAPLSYIQVWYSFLATGLLIYYLSIAGLLAPYQPAPALHFQPSSSTEDAPDSEAAATPSPAVEVLEPSLAGDAAEKAPQCSPASPRHAVLPTDPDLARWAAKLTRHMEAERPYLAPELTLGELASQLRTNTSLLSRVINTCFGQNFNDYINTHRIAEAERKLQDPRYQHYTLLAVALESGFNSKSTFNRVFKKLKAATPSEVAARLNL</sequence>
<evidence type="ECO:0000256" key="1">
    <source>
        <dbReference type="ARBA" id="ARBA00023015"/>
    </source>
</evidence>
<evidence type="ECO:0000256" key="2">
    <source>
        <dbReference type="ARBA" id="ARBA00023125"/>
    </source>
</evidence>
<protein>
    <submittedName>
        <fullName evidence="6">Transcriptional regulator, AraC family</fullName>
    </submittedName>
</protein>
<proteinExistence type="predicted"/>
<feature type="transmembrane region" description="Helical" evidence="4">
    <location>
        <begin position="29"/>
        <end position="49"/>
    </location>
</feature>
<gene>
    <name evidence="6" type="ORF">SAMN00120144_1257</name>
</gene>
<evidence type="ECO:0000259" key="5">
    <source>
        <dbReference type="PROSITE" id="PS01124"/>
    </source>
</evidence>
<dbReference type="PANTHER" id="PTHR43280">
    <property type="entry name" value="ARAC-FAMILY TRANSCRIPTIONAL REGULATOR"/>
    <property type="match status" value="1"/>
</dbReference>
<dbReference type="InterPro" id="IPR009057">
    <property type="entry name" value="Homeodomain-like_sf"/>
</dbReference>
<dbReference type="GO" id="GO:0043565">
    <property type="term" value="F:sequence-specific DNA binding"/>
    <property type="evidence" value="ECO:0007669"/>
    <property type="project" value="InterPro"/>
</dbReference>